<dbReference type="Pfam" id="PF09312">
    <property type="entry name" value="SurA_N"/>
    <property type="match status" value="1"/>
</dbReference>
<feature type="domain" description="PpiC" evidence="11">
    <location>
        <begin position="174"/>
        <end position="272"/>
    </location>
</feature>
<evidence type="ECO:0000313" key="12">
    <source>
        <dbReference type="EMBL" id="SBW12493.1"/>
    </source>
</evidence>
<dbReference type="InterPro" id="IPR023058">
    <property type="entry name" value="PPIase_PpiC_CS"/>
</dbReference>
<keyword evidence="5" id="KW-0143">Chaperone</keyword>
<reference evidence="12" key="1">
    <citation type="submission" date="2016-04" db="EMBL/GenBank/DDBJ databases">
        <authorList>
            <person name="Evans L.H."/>
            <person name="Alamgir A."/>
            <person name="Owens N."/>
            <person name="Weber N.D."/>
            <person name="Virtaneva K."/>
            <person name="Barbian K."/>
            <person name="Babar A."/>
            <person name="Rosenke K."/>
        </authorList>
    </citation>
    <scope>NUCLEOTIDE SEQUENCE</scope>
    <source>
        <strain evidence="12">86</strain>
    </source>
</reference>
<name>A0A212KLA7_9PROT</name>
<dbReference type="PROSITE" id="PS50198">
    <property type="entry name" value="PPIC_PPIASE_2"/>
    <property type="match status" value="1"/>
</dbReference>
<evidence type="ECO:0000256" key="7">
    <source>
        <dbReference type="ARBA" id="ARBA00030642"/>
    </source>
</evidence>
<evidence type="ECO:0000256" key="5">
    <source>
        <dbReference type="ARBA" id="ARBA00023186"/>
    </source>
</evidence>
<evidence type="ECO:0000256" key="1">
    <source>
        <dbReference type="ARBA" id="ARBA00018370"/>
    </source>
</evidence>
<dbReference type="EMBL" id="FLUO01000003">
    <property type="protein sequence ID" value="SBW12493.1"/>
    <property type="molecule type" value="Genomic_DNA"/>
</dbReference>
<keyword evidence="4 9" id="KW-0697">Rotamase</keyword>
<evidence type="ECO:0000256" key="4">
    <source>
        <dbReference type="ARBA" id="ARBA00023110"/>
    </source>
</evidence>
<accession>A0A212KLA7</accession>
<dbReference type="PANTHER" id="PTHR47637">
    <property type="entry name" value="CHAPERONE SURA"/>
    <property type="match status" value="1"/>
</dbReference>
<dbReference type="InterPro" id="IPR015391">
    <property type="entry name" value="SurA_N"/>
</dbReference>
<feature type="signal peptide" evidence="10">
    <location>
        <begin position="1"/>
        <end position="24"/>
    </location>
</feature>
<evidence type="ECO:0000259" key="11">
    <source>
        <dbReference type="PROSITE" id="PS50198"/>
    </source>
</evidence>
<dbReference type="InterPro" id="IPR046357">
    <property type="entry name" value="PPIase_dom_sf"/>
</dbReference>
<dbReference type="InterPro" id="IPR050280">
    <property type="entry name" value="OMP_Chaperone_SurA"/>
</dbReference>
<keyword evidence="6 9" id="KW-0413">Isomerase</keyword>
<dbReference type="PANTHER" id="PTHR47637:SF1">
    <property type="entry name" value="CHAPERONE SURA"/>
    <property type="match status" value="1"/>
</dbReference>
<dbReference type="Gene3D" id="3.10.50.40">
    <property type="match status" value="1"/>
</dbReference>
<dbReference type="GO" id="GO:0003755">
    <property type="term" value="F:peptidyl-prolyl cis-trans isomerase activity"/>
    <property type="evidence" value="ECO:0007669"/>
    <property type="project" value="UniProtKB-KW"/>
</dbReference>
<gene>
    <name evidence="12" type="ORF">KL86APRO_30043</name>
</gene>
<proteinExistence type="predicted"/>
<evidence type="ECO:0000256" key="2">
    <source>
        <dbReference type="ARBA" id="ARBA00022729"/>
    </source>
</evidence>
<dbReference type="PROSITE" id="PS01096">
    <property type="entry name" value="PPIC_PPIASE_1"/>
    <property type="match status" value="1"/>
</dbReference>
<dbReference type="SUPFAM" id="SSF109998">
    <property type="entry name" value="Triger factor/SurA peptide-binding domain-like"/>
    <property type="match status" value="1"/>
</dbReference>
<evidence type="ECO:0000256" key="6">
    <source>
        <dbReference type="ARBA" id="ARBA00023235"/>
    </source>
</evidence>
<feature type="chain" id="PRO_5012081029" description="Parvulin-like PPIase" evidence="10">
    <location>
        <begin position="25"/>
        <end position="421"/>
    </location>
</feature>
<evidence type="ECO:0000256" key="3">
    <source>
        <dbReference type="ARBA" id="ARBA00022764"/>
    </source>
</evidence>
<sequence length="421" mass="45127">MIRFVKLAAAAAALALAAFAPAPAARAQDALRIAAVVNDDIISVYDLGARLRVALFSSRLEDTPENRRRLGPPVLRALIDERLQIQEAKRLNIAASDEELEQSVARVEAGNRMPPGGLKQLATGLQVPYDTLLDQIRAQMLWIKVVGRLYGSRATPSAEDVQERLSQLRANLGRPEYDVSEIFLPFEGSQSDAEIKALADNLTAQLRTGAPFAAAARQFSRSATAAHGGDLGWVPQAQLEPEIAAALEAMNTGDVSAPVRTEAGYTILHLEGRRVQQADPAETRLRLSQIKLPETGAGALSPADRGKVADYVAASVRGCEAFESYGKSLGAPGTGPLGSLKMAELPPAIAAVVRDLPVGAPSAVTEVGGVPTILMVCDRSAPSALPSEQQIRDRLRSERLERSAERHLRDLRRLAVIDIRI</sequence>
<keyword evidence="3" id="KW-0574">Periplasm</keyword>
<organism evidence="12">
    <name type="scientific">uncultured Alphaproteobacteria bacterium</name>
    <dbReference type="NCBI Taxonomy" id="91750"/>
    <lineage>
        <taxon>Bacteria</taxon>
        <taxon>Pseudomonadati</taxon>
        <taxon>Pseudomonadota</taxon>
        <taxon>Alphaproteobacteria</taxon>
        <taxon>environmental samples</taxon>
    </lineage>
</organism>
<dbReference type="InterPro" id="IPR027304">
    <property type="entry name" value="Trigger_fact/SurA_dom_sf"/>
</dbReference>
<keyword evidence="2 10" id="KW-0732">Signal</keyword>
<evidence type="ECO:0000256" key="10">
    <source>
        <dbReference type="SAM" id="SignalP"/>
    </source>
</evidence>
<dbReference type="Gene3D" id="1.10.4030.10">
    <property type="entry name" value="Porin chaperone SurA, peptide-binding domain"/>
    <property type="match status" value="1"/>
</dbReference>
<dbReference type="Pfam" id="PF00639">
    <property type="entry name" value="Rotamase"/>
    <property type="match status" value="1"/>
</dbReference>
<dbReference type="InterPro" id="IPR000297">
    <property type="entry name" value="PPIase_PpiC"/>
</dbReference>
<evidence type="ECO:0000256" key="9">
    <source>
        <dbReference type="PROSITE-ProRule" id="PRU00278"/>
    </source>
</evidence>
<dbReference type="SUPFAM" id="SSF54534">
    <property type="entry name" value="FKBP-like"/>
    <property type="match status" value="2"/>
</dbReference>
<evidence type="ECO:0000256" key="8">
    <source>
        <dbReference type="ARBA" id="ARBA00031484"/>
    </source>
</evidence>
<protein>
    <recommendedName>
        <fullName evidence="1">Parvulin-like PPIase</fullName>
    </recommendedName>
    <alternativeName>
        <fullName evidence="7">Peptidyl-prolyl cis-trans isomerase plp</fullName>
    </alternativeName>
    <alternativeName>
        <fullName evidence="8">Rotamase plp</fullName>
    </alternativeName>
</protein>
<dbReference type="AlphaFoldDB" id="A0A212KLA7"/>